<organism evidence="1 2">
    <name type="scientific">Suillus subaureus</name>
    <dbReference type="NCBI Taxonomy" id="48587"/>
    <lineage>
        <taxon>Eukaryota</taxon>
        <taxon>Fungi</taxon>
        <taxon>Dikarya</taxon>
        <taxon>Basidiomycota</taxon>
        <taxon>Agaricomycotina</taxon>
        <taxon>Agaricomycetes</taxon>
        <taxon>Agaricomycetidae</taxon>
        <taxon>Boletales</taxon>
        <taxon>Suillineae</taxon>
        <taxon>Suillaceae</taxon>
        <taxon>Suillus</taxon>
    </lineage>
</organism>
<dbReference type="AlphaFoldDB" id="A0A9P7J8Q2"/>
<proteinExistence type="predicted"/>
<accession>A0A9P7J8Q2</accession>
<dbReference type="Proteomes" id="UP000807769">
    <property type="component" value="Unassembled WGS sequence"/>
</dbReference>
<evidence type="ECO:0000313" key="2">
    <source>
        <dbReference type="Proteomes" id="UP000807769"/>
    </source>
</evidence>
<dbReference type="RefSeq" id="XP_041188593.1">
    <property type="nucleotide sequence ID" value="XM_041333349.1"/>
</dbReference>
<reference evidence="1" key="1">
    <citation type="journal article" date="2020" name="New Phytol.">
        <title>Comparative genomics reveals dynamic genome evolution in host specialist ectomycorrhizal fungi.</title>
        <authorList>
            <person name="Lofgren L.A."/>
            <person name="Nguyen N.H."/>
            <person name="Vilgalys R."/>
            <person name="Ruytinx J."/>
            <person name="Liao H.L."/>
            <person name="Branco S."/>
            <person name="Kuo A."/>
            <person name="LaButti K."/>
            <person name="Lipzen A."/>
            <person name="Andreopoulos W."/>
            <person name="Pangilinan J."/>
            <person name="Riley R."/>
            <person name="Hundley H."/>
            <person name="Na H."/>
            <person name="Barry K."/>
            <person name="Grigoriev I.V."/>
            <person name="Stajich J.E."/>
            <person name="Kennedy P.G."/>
        </authorList>
    </citation>
    <scope>NUCLEOTIDE SEQUENCE</scope>
    <source>
        <strain evidence="1">MN1</strain>
    </source>
</reference>
<sequence>MHKPYGNIASRAQDVMLANMLAPPPLVSSISIHISPGWVPRDDRTDHIVDHCLAHIYDRTNLCRGARSWITFYFRVAKLKPGQTYANLTAQESMEMVLFSQSPQKLTQLSQLSFKWGNTFVHREARKAPLAMSSADKSLAAIMASYFHGTSVVRMCGQLSAAAQWLEAFMSACSIRS</sequence>
<name>A0A9P7J8Q2_9AGAM</name>
<comment type="caution">
    <text evidence="1">The sequence shown here is derived from an EMBL/GenBank/DDBJ whole genome shotgun (WGS) entry which is preliminary data.</text>
</comment>
<protein>
    <submittedName>
        <fullName evidence="1">Uncharacterized protein</fullName>
    </submittedName>
</protein>
<gene>
    <name evidence="1" type="ORF">BJ212DRAFT_1303004</name>
</gene>
<dbReference type="GeneID" id="64627366"/>
<dbReference type="EMBL" id="JABBWG010000038">
    <property type="protein sequence ID" value="KAG1808378.1"/>
    <property type="molecule type" value="Genomic_DNA"/>
</dbReference>
<evidence type="ECO:0000313" key="1">
    <source>
        <dbReference type="EMBL" id="KAG1808378.1"/>
    </source>
</evidence>
<keyword evidence="2" id="KW-1185">Reference proteome</keyword>